<dbReference type="Proteomes" id="UP000184073">
    <property type="component" value="Unassembled WGS sequence"/>
</dbReference>
<keyword evidence="3 7" id="KW-0812">Transmembrane</keyword>
<feature type="transmembrane region" description="Helical" evidence="7">
    <location>
        <begin position="180"/>
        <end position="203"/>
    </location>
</feature>
<dbReference type="FunFam" id="1.20.1250.20:FF:000064">
    <property type="entry name" value="MFS allantoate transporter"/>
    <property type="match status" value="1"/>
</dbReference>
<dbReference type="SUPFAM" id="SSF103473">
    <property type="entry name" value="MFS general substrate transporter"/>
    <property type="match status" value="1"/>
</dbReference>
<dbReference type="Gene3D" id="1.20.1250.20">
    <property type="entry name" value="MFS general substrate transporter like domains"/>
    <property type="match status" value="1"/>
</dbReference>
<sequence length="507" mass="56332">MEYHGQPESASKPNTAEVSVYPDEKTLMRRVDWNILPLMTVAYMLQFLDKTALGYTTIFGIRESLVIMPAYAMPRRSLTRNQNLVGDQYSWAASAFYFGFMVASYPVSLCFVKLPIGKFLSLTFISWAVVLACHGATSNFAGLMVVRVLLGVLESTITPGLSLVTSLWYKRSEHASRHGIWFAGNSISSIFGGLLTYAIGHISNSVQPWAWIFIIFGILTFAYGVVLLIFLPDSPRTARFLSKEEREFIHKRAQQDTHTTVSYKWSKSQCIEALIDPKTWLIFIYAMGSCIPNGGVTSFGSIVVSGFGFSTFNTILVQLPMSIFTLIYVTAATVITSKLRKSRCITAAVLELISLAGCLMVSQIDPQDKLARLGGMWLFPAYSASIPIILSVIASNVAGYTKRTTVSAVMFLGNCAGNITGPFLFFSDETPVYQSAWIGIMISLAIAFVALLVLRQLMDFQNRYRDRQQNVKIDPESESSGVTETVEAVALDADETDWENQSFRYYL</sequence>
<evidence type="ECO:0000256" key="1">
    <source>
        <dbReference type="ARBA" id="ARBA00004141"/>
    </source>
</evidence>
<protein>
    <recommendedName>
        <fullName evidence="8">Major facilitator superfamily (MFS) profile domain-containing protein</fullName>
    </recommendedName>
</protein>
<dbReference type="InterPro" id="IPR036259">
    <property type="entry name" value="MFS_trans_sf"/>
</dbReference>
<evidence type="ECO:0000259" key="8">
    <source>
        <dbReference type="PROSITE" id="PS50850"/>
    </source>
</evidence>
<dbReference type="EMBL" id="KV878131">
    <property type="protein sequence ID" value="OJJ03900.1"/>
    <property type="molecule type" value="Genomic_DNA"/>
</dbReference>
<evidence type="ECO:0000256" key="6">
    <source>
        <dbReference type="ARBA" id="ARBA00037968"/>
    </source>
</evidence>
<dbReference type="GO" id="GO:0016020">
    <property type="term" value="C:membrane"/>
    <property type="evidence" value="ECO:0007669"/>
    <property type="project" value="UniProtKB-SubCell"/>
</dbReference>
<feature type="transmembrane region" description="Helical" evidence="7">
    <location>
        <begin position="376"/>
        <end position="394"/>
    </location>
</feature>
<keyword evidence="2" id="KW-0813">Transport</keyword>
<dbReference type="PANTHER" id="PTHR43791:SF103">
    <property type="entry name" value="MAJOR FACILITATOR SUPERFAMILY (MFS) PROFILE DOMAIN-CONTAINING PROTEIN-RELATED"/>
    <property type="match status" value="1"/>
</dbReference>
<dbReference type="PROSITE" id="PS50850">
    <property type="entry name" value="MFS"/>
    <property type="match status" value="1"/>
</dbReference>
<dbReference type="Pfam" id="PF07690">
    <property type="entry name" value="MFS_1"/>
    <property type="match status" value="1"/>
</dbReference>
<reference evidence="10" key="1">
    <citation type="journal article" date="2017" name="Genome Biol.">
        <title>Comparative genomics reveals high biological diversity and specific adaptations in the industrially and medically important fungal genus Aspergillus.</title>
        <authorList>
            <person name="de Vries R.P."/>
            <person name="Riley R."/>
            <person name="Wiebenga A."/>
            <person name="Aguilar-Osorio G."/>
            <person name="Amillis S."/>
            <person name="Uchima C.A."/>
            <person name="Anderluh G."/>
            <person name="Asadollahi M."/>
            <person name="Askin M."/>
            <person name="Barry K."/>
            <person name="Battaglia E."/>
            <person name="Bayram O."/>
            <person name="Benocci T."/>
            <person name="Braus-Stromeyer S.A."/>
            <person name="Caldana C."/>
            <person name="Canovas D."/>
            <person name="Cerqueira G.C."/>
            <person name="Chen F."/>
            <person name="Chen W."/>
            <person name="Choi C."/>
            <person name="Clum A."/>
            <person name="Dos Santos R.A."/>
            <person name="Damasio A.R."/>
            <person name="Diallinas G."/>
            <person name="Emri T."/>
            <person name="Fekete E."/>
            <person name="Flipphi M."/>
            <person name="Freyberg S."/>
            <person name="Gallo A."/>
            <person name="Gournas C."/>
            <person name="Habgood R."/>
            <person name="Hainaut M."/>
            <person name="Harispe M.L."/>
            <person name="Henrissat B."/>
            <person name="Hilden K.S."/>
            <person name="Hope R."/>
            <person name="Hossain A."/>
            <person name="Karabika E."/>
            <person name="Karaffa L."/>
            <person name="Karanyi Z."/>
            <person name="Krasevec N."/>
            <person name="Kuo A."/>
            <person name="Kusch H."/>
            <person name="LaButti K."/>
            <person name="Lagendijk E.L."/>
            <person name="Lapidus A."/>
            <person name="Levasseur A."/>
            <person name="Lindquist E."/>
            <person name="Lipzen A."/>
            <person name="Logrieco A.F."/>
            <person name="MacCabe A."/>
            <person name="Maekelae M.R."/>
            <person name="Malavazi I."/>
            <person name="Melin P."/>
            <person name="Meyer V."/>
            <person name="Mielnichuk N."/>
            <person name="Miskei M."/>
            <person name="Molnar A.P."/>
            <person name="Mule G."/>
            <person name="Ngan C.Y."/>
            <person name="Orejas M."/>
            <person name="Orosz E."/>
            <person name="Ouedraogo J.P."/>
            <person name="Overkamp K.M."/>
            <person name="Park H.-S."/>
            <person name="Perrone G."/>
            <person name="Piumi F."/>
            <person name="Punt P.J."/>
            <person name="Ram A.F."/>
            <person name="Ramon A."/>
            <person name="Rauscher S."/>
            <person name="Record E."/>
            <person name="Riano-Pachon D.M."/>
            <person name="Robert V."/>
            <person name="Roehrig J."/>
            <person name="Ruller R."/>
            <person name="Salamov A."/>
            <person name="Salih N.S."/>
            <person name="Samson R.A."/>
            <person name="Sandor E."/>
            <person name="Sanguinetti M."/>
            <person name="Schuetze T."/>
            <person name="Sepcic K."/>
            <person name="Shelest E."/>
            <person name="Sherlock G."/>
            <person name="Sophianopoulou V."/>
            <person name="Squina F.M."/>
            <person name="Sun H."/>
            <person name="Susca A."/>
            <person name="Todd R.B."/>
            <person name="Tsang A."/>
            <person name="Unkles S.E."/>
            <person name="van de Wiele N."/>
            <person name="van Rossen-Uffink D."/>
            <person name="Oliveira J.V."/>
            <person name="Vesth T.C."/>
            <person name="Visser J."/>
            <person name="Yu J.-H."/>
            <person name="Zhou M."/>
            <person name="Andersen M.R."/>
            <person name="Archer D.B."/>
            <person name="Baker S.E."/>
            <person name="Benoit I."/>
            <person name="Brakhage A.A."/>
            <person name="Braus G.H."/>
            <person name="Fischer R."/>
            <person name="Frisvad J.C."/>
            <person name="Goldman G.H."/>
            <person name="Houbraken J."/>
            <person name="Oakley B."/>
            <person name="Pocsi I."/>
            <person name="Scazzocchio C."/>
            <person name="Seiboth B."/>
            <person name="vanKuyk P.A."/>
            <person name="Wortman J."/>
            <person name="Dyer P.S."/>
            <person name="Grigoriev I.V."/>
        </authorList>
    </citation>
    <scope>NUCLEOTIDE SEQUENCE [LARGE SCALE GENOMIC DNA]</scope>
    <source>
        <strain evidence="10">CBS 583.65</strain>
    </source>
</reference>
<feature type="domain" description="Major facilitator superfamily (MFS) profile" evidence="8">
    <location>
        <begin position="35"/>
        <end position="462"/>
    </location>
</feature>
<comment type="subcellular location">
    <subcellularLocation>
        <location evidence="1">Membrane</location>
        <topology evidence="1">Multi-pass membrane protein</topology>
    </subcellularLocation>
</comment>
<dbReference type="STRING" id="1036611.A0A1L9PQW3"/>
<dbReference type="VEuPathDB" id="FungiDB:ASPVEDRAFT_891090"/>
<dbReference type="GO" id="GO:0022857">
    <property type="term" value="F:transmembrane transporter activity"/>
    <property type="evidence" value="ECO:0007669"/>
    <property type="project" value="InterPro"/>
</dbReference>
<feature type="transmembrane region" description="Helical" evidence="7">
    <location>
        <begin position="119"/>
        <end position="137"/>
    </location>
</feature>
<dbReference type="PANTHER" id="PTHR43791">
    <property type="entry name" value="PERMEASE-RELATED"/>
    <property type="match status" value="1"/>
</dbReference>
<feature type="transmembrane region" description="Helical" evidence="7">
    <location>
        <begin position="209"/>
        <end position="231"/>
    </location>
</feature>
<feature type="transmembrane region" description="Helical" evidence="7">
    <location>
        <begin position="91"/>
        <end position="112"/>
    </location>
</feature>
<evidence type="ECO:0000256" key="7">
    <source>
        <dbReference type="SAM" id="Phobius"/>
    </source>
</evidence>
<keyword evidence="10" id="KW-1185">Reference proteome</keyword>
<evidence type="ECO:0000256" key="3">
    <source>
        <dbReference type="ARBA" id="ARBA00022692"/>
    </source>
</evidence>
<evidence type="ECO:0000256" key="4">
    <source>
        <dbReference type="ARBA" id="ARBA00022989"/>
    </source>
</evidence>
<feature type="transmembrane region" description="Helical" evidence="7">
    <location>
        <begin position="143"/>
        <end position="168"/>
    </location>
</feature>
<gene>
    <name evidence="9" type="ORF">ASPVEDRAFT_891090</name>
</gene>
<comment type="similarity">
    <text evidence="6">Belongs to the major facilitator superfamily. Allantoate permease family.</text>
</comment>
<evidence type="ECO:0000256" key="5">
    <source>
        <dbReference type="ARBA" id="ARBA00023136"/>
    </source>
</evidence>
<dbReference type="OrthoDB" id="6730379at2759"/>
<keyword evidence="4 7" id="KW-1133">Transmembrane helix</keyword>
<dbReference type="GeneID" id="63734021"/>
<name>A0A1L9PQW3_ASPVE</name>
<dbReference type="InterPro" id="IPR020846">
    <property type="entry name" value="MFS_dom"/>
</dbReference>
<dbReference type="InterPro" id="IPR011701">
    <property type="entry name" value="MFS"/>
</dbReference>
<evidence type="ECO:0000313" key="9">
    <source>
        <dbReference type="EMBL" id="OJJ03900.1"/>
    </source>
</evidence>
<feature type="transmembrane region" description="Helical" evidence="7">
    <location>
        <begin position="406"/>
        <end position="426"/>
    </location>
</feature>
<feature type="transmembrane region" description="Helical" evidence="7">
    <location>
        <begin position="282"/>
        <end position="309"/>
    </location>
</feature>
<dbReference type="RefSeq" id="XP_040669662.1">
    <property type="nucleotide sequence ID" value="XM_040818510.1"/>
</dbReference>
<feature type="transmembrane region" description="Helical" evidence="7">
    <location>
        <begin position="432"/>
        <end position="454"/>
    </location>
</feature>
<keyword evidence="5 7" id="KW-0472">Membrane</keyword>
<feature type="transmembrane region" description="Helical" evidence="7">
    <location>
        <begin position="344"/>
        <end position="364"/>
    </location>
</feature>
<evidence type="ECO:0000313" key="10">
    <source>
        <dbReference type="Proteomes" id="UP000184073"/>
    </source>
</evidence>
<accession>A0A1L9PQW3</accession>
<proteinExistence type="inferred from homology"/>
<evidence type="ECO:0000256" key="2">
    <source>
        <dbReference type="ARBA" id="ARBA00022448"/>
    </source>
</evidence>
<feature type="transmembrane region" description="Helical" evidence="7">
    <location>
        <begin position="315"/>
        <end position="337"/>
    </location>
</feature>
<dbReference type="AlphaFoldDB" id="A0A1L9PQW3"/>
<organism evidence="9 10">
    <name type="scientific">Aspergillus versicolor CBS 583.65</name>
    <dbReference type="NCBI Taxonomy" id="1036611"/>
    <lineage>
        <taxon>Eukaryota</taxon>
        <taxon>Fungi</taxon>
        <taxon>Dikarya</taxon>
        <taxon>Ascomycota</taxon>
        <taxon>Pezizomycotina</taxon>
        <taxon>Eurotiomycetes</taxon>
        <taxon>Eurotiomycetidae</taxon>
        <taxon>Eurotiales</taxon>
        <taxon>Aspergillaceae</taxon>
        <taxon>Aspergillus</taxon>
        <taxon>Aspergillus subgen. Nidulantes</taxon>
    </lineage>
</organism>